<reference evidence="2 3" key="1">
    <citation type="submission" date="2023-02" db="EMBL/GenBank/DDBJ databases">
        <title>LHISI_Scaffold_Assembly.</title>
        <authorList>
            <person name="Stuart O.P."/>
            <person name="Cleave R."/>
            <person name="Magrath M.J.L."/>
            <person name="Mikheyev A.S."/>
        </authorList>
    </citation>
    <scope>NUCLEOTIDE SEQUENCE [LARGE SCALE GENOMIC DNA]</scope>
    <source>
        <strain evidence="2">Daus_M_001</strain>
        <tissue evidence="2">Leg muscle</tissue>
    </source>
</reference>
<feature type="region of interest" description="Disordered" evidence="1">
    <location>
        <begin position="73"/>
        <end position="115"/>
    </location>
</feature>
<accession>A0ABQ9I4P5</accession>
<evidence type="ECO:0000313" key="3">
    <source>
        <dbReference type="Proteomes" id="UP001159363"/>
    </source>
</evidence>
<evidence type="ECO:0000256" key="1">
    <source>
        <dbReference type="SAM" id="MobiDB-lite"/>
    </source>
</evidence>
<dbReference type="EMBL" id="JARBHB010000002">
    <property type="protein sequence ID" value="KAJ8891632.1"/>
    <property type="molecule type" value="Genomic_DNA"/>
</dbReference>
<comment type="caution">
    <text evidence="2">The sequence shown here is derived from an EMBL/GenBank/DDBJ whole genome shotgun (WGS) entry which is preliminary data.</text>
</comment>
<gene>
    <name evidence="2" type="ORF">PR048_004160</name>
</gene>
<dbReference type="Proteomes" id="UP001159363">
    <property type="component" value="Chromosome 2"/>
</dbReference>
<organism evidence="2 3">
    <name type="scientific">Dryococelus australis</name>
    <dbReference type="NCBI Taxonomy" id="614101"/>
    <lineage>
        <taxon>Eukaryota</taxon>
        <taxon>Metazoa</taxon>
        <taxon>Ecdysozoa</taxon>
        <taxon>Arthropoda</taxon>
        <taxon>Hexapoda</taxon>
        <taxon>Insecta</taxon>
        <taxon>Pterygota</taxon>
        <taxon>Neoptera</taxon>
        <taxon>Polyneoptera</taxon>
        <taxon>Phasmatodea</taxon>
        <taxon>Verophasmatodea</taxon>
        <taxon>Anareolatae</taxon>
        <taxon>Phasmatidae</taxon>
        <taxon>Eurycanthinae</taxon>
        <taxon>Dryococelus</taxon>
    </lineage>
</organism>
<keyword evidence="3" id="KW-1185">Reference proteome</keyword>
<protein>
    <submittedName>
        <fullName evidence="2">Uncharacterized protein</fullName>
    </submittedName>
</protein>
<sequence>MRYRTKQLRPLKLGKRVWIPDHKGYRQVTVTLEDLQYPRSYLIESAGTVYRRNRQQLLPFLVATLTLQTHRSREMEGNGLVSHSVEGTDQTPTDAEGGTDTRQLRRSGSRMERMS</sequence>
<proteinExistence type="predicted"/>
<name>A0ABQ9I4P5_9NEOP</name>
<evidence type="ECO:0000313" key="2">
    <source>
        <dbReference type="EMBL" id="KAJ8891632.1"/>
    </source>
</evidence>